<sequence>MYKEEEVRKFSSRRSMGRAAVPLSNKGYTRLDGGGRMWDFLRKSTEYATVLKKIEETHIILRTAPDNTASAGTGSLPDSIPDMDFGSDSESKGSSKLSGESSSESEDDAEAQLDDMSTEKLQSGSDLTAQVDPSTGRLLDD</sequence>
<feature type="compositionally biased region" description="Acidic residues" evidence="1">
    <location>
        <begin position="103"/>
        <end position="113"/>
    </location>
</feature>
<evidence type="ECO:0000256" key="1">
    <source>
        <dbReference type="SAM" id="MobiDB-lite"/>
    </source>
</evidence>
<reference evidence="2" key="1">
    <citation type="journal article" date="2019" name="Environ. Microbiol.">
        <title>Fungal ecological strategies reflected in gene transcription - a case study of two litter decomposers.</title>
        <authorList>
            <person name="Barbi F."/>
            <person name="Kohler A."/>
            <person name="Barry K."/>
            <person name="Baskaran P."/>
            <person name="Daum C."/>
            <person name="Fauchery L."/>
            <person name="Ihrmark K."/>
            <person name="Kuo A."/>
            <person name="LaButti K."/>
            <person name="Lipzen A."/>
            <person name="Morin E."/>
            <person name="Grigoriev I.V."/>
            <person name="Henrissat B."/>
            <person name="Lindahl B."/>
            <person name="Martin F."/>
        </authorList>
    </citation>
    <scope>NUCLEOTIDE SEQUENCE</scope>
    <source>
        <strain evidence="2">JB14</strain>
    </source>
</reference>
<dbReference type="AlphaFoldDB" id="A0A6A4HFY7"/>
<evidence type="ECO:0000313" key="3">
    <source>
        <dbReference type="Proteomes" id="UP000799118"/>
    </source>
</evidence>
<dbReference type="EMBL" id="ML769508">
    <property type="protein sequence ID" value="KAE9396796.1"/>
    <property type="molecule type" value="Genomic_DNA"/>
</dbReference>
<organism evidence="2 3">
    <name type="scientific">Gymnopus androsaceus JB14</name>
    <dbReference type="NCBI Taxonomy" id="1447944"/>
    <lineage>
        <taxon>Eukaryota</taxon>
        <taxon>Fungi</taxon>
        <taxon>Dikarya</taxon>
        <taxon>Basidiomycota</taxon>
        <taxon>Agaricomycotina</taxon>
        <taxon>Agaricomycetes</taxon>
        <taxon>Agaricomycetidae</taxon>
        <taxon>Agaricales</taxon>
        <taxon>Marasmiineae</taxon>
        <taxon>Omphalotaceae</taxon>
        <taxon>Gymnopus</taxon>
    </lineage>
</organism>
<accession>A0A6A4HFY7</accession>
<feature type="region of interest" description="Disordered" evidence="1">
    <location>
        <begin position="1"/>
        <end position="28"/>
    </location>
</feature>
<dbReference type="Proteomes" id="UP000799118">
    <property type="component" value="Unassembled WGS sequence"/>
</dbReference>
<proteinExistence type="predicted"/>
<keyword evidence="3" id="KW-1185">Reference proteome</keyword>
<feature type="compositionally biased region" description="Low complexity" evidence="1">
    <location>
        <begin position="92"/>
        <end position="102"/>
    </location>
</feature>
<feature type="region of interest" description="Disordered" evidence="1">
    <location>
        <begin position="62"/>
        <end position="141"/>
    </location>
</feature>
<gene>
    <name evidence="2" type="ORF">BT96DRAFT_996437</name>
</gene>
<feature type="compositionally biased region" description="Polar residues" evidence="1">
    <location>
        <begin position="119"/>
        <end position="133"/>
    </location>
</feature>
<evidence type="ECO:0000313" key="2">
    <source>
        <dbReference type="EMBL" id="KAE9396796.1"/>
    </source>
</evidence>
<protein>
    <submittedName>
        <fullName evidence="2">Uncharacterized protein</fullName>
    </submittedName>
</protein>
<name>A0A6A4HFY7_9AGAR</name>